<comment type="caution">
    <text evidence="2">The sequence shown here is derived from an EMBL/GenBank/DDBJ whole genome shotgun (WGS) entry which is preliminary data.</text>
</comment>
<dbReference type="EMBL" id="JBIRYI010000004">
    <property type="protein sequence ID" value="MFI2486753.1"/>
    <property type="molecule type" value="Genomic_DNA"/>
</dbReference>
<sequence length="118" mass="12220">MTPTFSKENTMIRAKKRLAAAALAVAGLLAVAVPTAASAADGDLTFWSGAFTGQTVTYPDAGTGCTTLPFVVHAELNETATGIRVYESTDCTGRALTFPASDIHSFIGFDGRSFEPAG</sequence>
<feature type="chain" id="PRO_5046598970" evidence="1">
    <location>
        <begin position="40"/>
        <end position="118"/>
    </location>
</feature>
<reference evidence="2 3" key="1">
    <citation type="submission" date="2024-10" db="EMBL/GenBank/DDBJ databases">
        <title>The Natural Products Discovery Center: Release of the First 8490 Sequenced Strains for Exploring Actinobacteria Biosynthetic Diversity.</title>
        <authorList>
            <person name="Kalkreuter E."/>
            <person name="Kautsar S.A."/>
            <person name="Yang D."/>
            <person name="Bader C.D."/>
            <person name="Teijaro C.N."/>
            <person name="Fluegel L."/>
            <person name="Davis C.M."/>
            <person name="Simpson J.R."/>
            <person name="Lauterbach L."/>
            <person name="Steele A.D."/>
            <person name="Gui C."/>
            <person name="Meng S."/>
            <person name="Li G."/>
            <person name="Viehrig K."/>
            <person name="Ye F."/>
            <person name="Su P."/>
            <person name="Kiefer A.F."/>
            <person name="Nichols A."/>
            <person name="Cepeda A.J."/>
            <person name="Yan W."/>
            <person name="Fan B."/>
            <person name="Jiang Y."/>
            <person name="Adhikari A."/>
            <person name="Zheng C.-J."/>
            <person name="Schuster L."/>
            <person name="Cowan T.M."/>
            <person name="Smanski M.J."/>
            <person name="Chevrette M.G."/>
            <person name="De Carvalho L.P.S."/>
            <person name="Shen B."/>
        </authorList>
    </citation>
    <scope>NUCLEOTIDE SEQUENCE [LARGE SCALE GENOMIC DNA]</scope>
    <source>
        <strain evidence="2 3">NPDC019481</strain>
    </source>
</reference>
<accession>A0ABW7XHC0</accession>
<dbReference type="Proteomes" id="UP001611580">
    <property type="component" value="Unassembled WGS sequence"/>
</dbReference>
<name>A0ABW7XHC0_9MICO</name>
<evidence type="ECO:0000313" key="3">
    <source>
        <dbReference type="Proteomes" id="UP001611580"/>
    </source>
</evidence>
<keyword evidence="3" id="KW-1185">Reference proteome</keyword>
<evidence type="ECO:0000256" key="1">
    <source>
        <dbReference type="SAM" id="SignalP"/>
    </source>
</evidence>
<protein>
    <submittedName>
        <fullName evidence="2">Uncharacterized protein</fullName>
    </submittedName>
</protein>
<gene>
    <name evidence="2" type="ORF">ACH47X_07570</name>
</gene>
<keyword evidence="1" id="KW-0732">Signal</keyword>
<dbReference type="RefSeq" id="WP_397402928.1">
    <property type="nucleotide sequence ID" value="NZ_JBIRYI010000004.1"/>
</dbReference>
<evidence type="ECO:0000313" key="2">
    <source>
        <dbReference type="EMBL" id="MFI2486753.1"/>
    </source>
</evidence>
<organism evidence="2 3">
    <name type="scientific">Promicromonospora kroppenstedtii</name>
    <dbReference type="NCBI Taxonomy" id="440482"/>
    <lineage>
        <taxon>Bacteria</taxon>
        <taxon>Bacillati</taxon>
        <taxon>Actinomycetota</taxon>
        <taxon>Actinomycetes</taxon>
        <taxon>Micrococcales</taxon>
        <taxon>Promicromonosporaceae</taxon>
        <taxon>Promicromonospora</taxon>
    </lineage>
</organism>
<feature type="signal peptide" evidence="1">
    <location>
        <begin position="1"/>
        <end position="39"/>
    </location>
</feature>
<proteinExistence type="predicted"/>